<reference evidence="6 7" key="1">
    <citation type="submission" date="2025-05" db="UniProtKB">
        <authorList>
            <consortium name="RefSeq"/>
        </authorList>
    </citation>
    <scope>IDENTIFICATION</scope>
</reference>
<organism evidence="5 6">
    <name type="scientific">Aplysia californica</name>
    <name type="common">California sea hare</name>
    <dbReference type="NCBI Taxonomy" id="6500"/>
    <lineage>
        <taxon>Eukaryota</taxon>
        <taxon>Metazoa</taxon>
        <taxon>Spiralia</taxon>
        <taxon>Lophotrochozoa</taxon>
        <taxon>Mollusca</taxon>
        <taxon>Gastropoda</taxon>
        <taxon>Heterobranchia</taxon>
        <taxon>Euthyneura</taxon>
        <taxon>Tectipleura</taxon>
        <taxon>Aplysiida</taxon>
        <taxon>Aplysioidea</taxon>
        <taxon>Aplysiidae</taxon>
        <taxon>Aplysia</taxon>
    </lineage>
</organism>
<evidence type="ECO:0000313" key="6">
    <source>
        <dbReference type="RefSeq" id="XP_012935623.1"/>
    </source>
</evidence>
<protein>
    <recommendedName>
        <fullName evidence="2">Chitinase domain-containing protein 1</fullName>
    </recommendedName>
</protein>
<proteinExistence type="inferred from homology"/>
<dbReference type="PANTHER" id="PTHR46066">
    <property type="entry name" value="CHITINASE DOMAIN-CONTAINING PROTEIN 1 FAMILY MEMBER"/>
    <property type="match status" value="1"/>
</dbReference>
<dbReference type="CDD" id="cd02876">
    <property type="entry name" value="GH18_SI-CLP"/>
    <property type="match status" value="1"/>
</dbReference>
<sequence>MHFELPTVWICTVALSFQFLLPPAEGTLSKSDRGKKKKETKVEVADKNVVDRGLVSITPKAKDIIKEHSLYFDRDREVKNFEGEILAYVTPWNNHGYDVAKLFGSKFQYVSPVWLQVKRHPGGAYHIQGTHDVDKGWISAVVQGRKTRMVPRLLFDGWSLEDFNSLFEDEDSIEDCIETILATIKEYKWPGIVVEIWSQLGGQKRKELVHFISHMGEMFHAAKKELILVIPPPVYGRNIDGMISKTDVDALSSYVDRFSLMTYDFSNPGRPGPNSPIEWVRDCILNLAPNSNSPVRKKLLMGLNFYGLKYKSGGGGDHVLGNQYIEILKKAKPSLKWDEQTAEHVVEYKSSDGNYKMYYPTLKSIQSRLDLAREMGVGISLWEVGQGLDYFYDLL</sequence>
<dbReference type="InterPro" id="IPR029070">
    <property type="entry name" value="Chitinase_insertion_sf"/>
</dbReference>
<feature type="domain" description="GH18" evidence="4">
    <location>
        <begin position="83"/>
        <end position="395"/>
    </location>
</feature>
<evidence type="ECO:0000313" key="7">
    <source>
        <dbReference type="RefSeq" id="XP_012935624.1"/>
    </source>
</evidence>
<dbReference type="Pfam" id="PF00704">
    <property type="entry name" value="Glyco_hydro_18"/>
    <property type="match status" value="1"/>
</dbReference>
<dbReference type="RefSeq" id="XP_012935623.1">
    <property type="nucleotide sequence ID" value="XM_013080169.2"/>
</dbReference>
<dbReference type="Gene3D" id="3.20.20.80">
    <property type="entry name" value="Glycosidases"/>
    <property type="match status" value="1"/>
</dbReference>
<dbReference type="RefSeq" id="XP_012935624.1">
    <property type="nucleotide sequence ID" value="XM_013080170.2"/>
</dbReference>
<name>A0ABM0ZVW3_APLCA</name>
<feature type="signal peptide" evidence="3">
    <location>
        <begin position="1"/>
        <end position="26"/>
    </location>
</feature>
<dbReference type="Gene3D" id="1.10.8.360">
    <property type="entry name" value="3,6-anhydro-alpha-l-galactosidase"/>
    <property type="match status" value="1"/>
</dbReference>
<evidence type="ECO:0000259" key="4">
    <source>
        <dbReference type="PROSITE" id="PS51910"/>
    </source>
</evidence>
<dbReference type="Proteomes" id="UP000694888">
    <property type="component" value="Unplaced"/>
</dbReference>
<evidence type="ECO:0000313" key="5">
    <source>
        <dbReference type="Proteomes" id="UP000694888"/>
    </source>
</evidence>
<accession>A0ABM0ZVW3</accession>
<dbReference type="SMART" id="SM00636">
    <property type="entry name" value="Glyco_18"/>
    <property type="match status" value="1"/>
</dbReference>
<evidence type="ECO:0000256" key="1">
    <source>
        <dbReference type="ARBA" id="ARBA00009336"/>
    </source>
</evidence>
<evidence type="ECO:0000256" key="2">
    <source>
        <dbReference type="ARBA" id="ARBA00040976"/>
    </source>
</evidence>
<feature type="chain" id="PRO_5045021887" description="Chitinase domain-containing protein 1" evidence="3">
    <location>
        <begin position="27"/>
        <end position="395"/>
    </location>
</feature>
<dbReference type="InterPro" id="IPR017853">
    <property type="entry name" value="GH"/>
</dbReference>
<keyword evidence="5" id="KW-1185">Reference proteome</keyword>
<dbReference type="Gene3D" id="3.10.50.10">
    <property type="match status" value="1"/>
</dbReference>
<dbReference type="InterPro" id="IPR011583">
    <property type="entry name" value="Chitinase_II/V-like_cat"/>
</dbReference>
<gene>
    <name evidence="6 7" type="primary">LOC101861879</name>
</gene>
<dbReference type="PANTHER" id="PTHR46066:SF2">
    <property type="entry name" value="CHITINASE DOMAIN-CONTAINING PROTEIN 1"/>
    <property type="match status" value="1"/>
</dbReference>
<evidence type="ECO:0000256" key="3">
    <source>
        <dbReference type="SAM" id="SignalP"/>
    </source>
</evidence>
<dbReference type="SUPFAM" id="SSF51445">
    <property type="entry name" value="(Trans)glycosidases"/>
    <property type="match status" value="1"/>
</dbReference>
<comment type="similarity">
    <text evidence="1">Belongs to the glycosyl hydrolase 18 family.</text>
</comment>
<dbReference type="PROSITE" id="PS51910">
    <property type="entry name" value="GH18_2"/>
    <property type="match status" value="1"/>
</dbReference>
<keyword evidence="3" id="KW-0732">Signal</keyword>
<dbReference type="GeneID" id="101861879"/>
<dbReference type="InterPro" id="IPR001223">
    <property type="entry name" value="Glyco_hydro18_cat"/>
</dbReference>